<dbReference type="OrthoDB" id="9802674at2"/>
<dbReference type="EMBL" id="QJTI01000018">
    <property type="protein sequence ID" value="PYF01739.1"/>
    <property type="molecule type" value="Genomic_DNA"/>
</dbReference>
<evidence type="ECO:0000313" key="2">
    <source>
        <dbReference type="EMBL" id="PYF01739.1"/>
    </source>
</evidence>
<dbReference type="Pfam" id="PF09476">
    <property type="entry name" value="Pilus_CpaD"/>
    <property type="match status" value="1"/>
</dbReference>
<dbReference type="PROSITE" id="PS51257">
    <property type="entry name" value="PROKAR_LIPOPROTEIN"/>
    <property type="match status" value="1"/>
</dbReference>
<dbReference type="InterPro" id="IPR013361">
    <property type="entry name" value="Pilus_CpaD"/>
</dbReference>
<evidence type="ECO:0000256" key="1">
    <source>
        <dbReference type="SAM" id="MobiDB-lite"/>
    </source>
</evidence>
<reference evidence="2 3" key="1">
    <citation type="submission" date="2018-06" db="EMBL/GenBank/DDBJ databases">
        <title>Genomic Encyclopedia of Archaeal and Bacterial Type Strains, Phase II (KMG-II): from individual species to whole genera.</title>
        <authorList>
            <person name="Goeker M."/>
        </authorList>
    </citation>
    <scope>NUCLEOTIDE SEQUENCE [LARGE SCALE GENOMIC DNA]</scope>
    <source>
        <strain evidence="2 3">JCM 11668</strain>
    </source>
</reference>
<dbReference type="AlphaFoldDB" id="A0A318TQ36"/>
<sequence length="248" mass="26639">MTFARSAHTSRRAGSAVAMLGLGLMLGACNHTGQRDLDATGAVPVDYRQRHPIAIQEADQTVHVFVGNGRGGLTGPQRADIAALGQSWLREGTGRITIDTPVQTPNARAAADSLREIRSLLGAMGVPAHAVVVRDYRPSDPRLFAAIRVNYPRITASVGPCGLWPDDLGPSINNPGYFENRPSYNHGCATQRNLAAMVDNPSDLVQPRPETPAYTARRTASFEKYRKGNSTATVYTESESAKISNTGK</sequence>
<dbReference type="NCBIfam" id="TIGR02522">
    <property type="entry name" value="pilus_cpaD"/>
    <property type="match status" value="1"/>
</dbReference>
<gene>
    <name evidence="2" type="ORF">BJ122_11849</name>
</gene>
<dbReference type="Proteomes" id="UP000248148">
    <property type="component" value="Unassembled WGS sequence"/>
</dbReference>
<organism evidence="2 3">
    <name type="scientific">Rhodopseudomonas faecalis</name>
    <dbReference type="NCBI Taxonomy" id="99655"/>
    <lineage>
        <taxon>Bacteria</taxon>
        <taxon>Pseudomonadati</taxon>
        <taxon>Pseudomonadota</taxon>
        <taxon>Alphaproteobacteria</taxon>
        <taxon>Hyphomicrobiales</taxon>
        <taxon>Nitrobacteraceae</taxon>
        <taxon>Rhodopseudomonas</taxon>
    </lineage>
</organism>
<name>A0A318TQ36_9BRAD</name>
<evidence type="ECO:0000313" key="3">
    <source>
        <dbReference type="Proteomes" id="UP000248148"/>
    </source>
</evidence>
<proteinExistence type="predicted"/>
<dbReference type="InterPro" id="IPR019027">
    <property type="entry name" value="Pilus_biogenesis_CpaD-related"/>
</dbReference>
<feature type="region of interest" description="Disordered" evidence="1">
    <location>
        <begin position="228"/>
        <end position="248"/>
    </location>
</feature>
<accession>A0A318TQ36</accession>
<comment type="caution">
    <text evidence="2">The sequence shown here is derived from an EMBL/GenBank/DDBJ whole genome shotgun (WGS) entry which is preliminary data.</text>
</comment>
<dbReference type="RefSeq" id="WP_110781630.1">
    <property type="nucleotide sequence ID" value="NZ_QJTI01000018.1"/>
</dbReference>
<protein>
    <submittedName>
        <fullName evidence="2">Pilus assembly protein CpaD</fullName>
    </submittedName>
</protein>
<keyword evidence="3" id="KW-1185">Reference proteome</keyword>